<organism evidence="3 4">
    <name type="scientific">Paenibacillus lautus</name>
    <name type="common">Bacillus lautus</name>
    <dbReference type="NCBI Taxonomy" id="1401"/>
    <lineage>
        <taxon>Bacteria</taxon>
        <taxon>Bacillati</taxon>
        <taxon>Bacillota</taxon>
        <taxon>Bacilli</taxon>
        <taxon>Bacillales</taxon>
        <taxon>Paenibacillaceae</taxon>
        <taxon>Paenibacillus</taxon>
    </lineage>
</organism>
<reference evidence="3 4" key="1">
    <citation type="submission" date="2016-11" db="EMBL/GenBank/DDBJ databases">
        <title>Paenibacillus species isolates.</title>
        <authorList>
            <person name="Beno S.M."/>
        </authorList>
    </citation>
    <scope>NUCLEOTIDE SEQUENCE [LARGE SCALE GENOMIC DNA]</scope>
    <source>
        <strain evidence="3 4">FSL F4-0100</strain>
    </source>
</reference>
<dbReference type="Proteomes" id="UP000187074">
    <property type="component" value="Unassembled WGS sequence"/>
</dbReference>
<dbReference type="STRING" id="1401.BK123_13220"/>
<accession>A0A1R1B1Z1</accession>
<name>A0A1R1B1Z1_PAELA</name>
<proteinExistence type="predicted"/>
<dbReference type="EMBL" id="MRTF01000004">
    <property type="protein sequence ID" value="OME92836.1"/>
    <property type="molecule type" value="Genomic_DNA"/>
</dbReference>
<feature type="signal peptide" evidence="2">
    <location>
        <begin position="1"/>
        <end position="35"/>
    </location>
</feature>
<gene>
    <name evidence="3" type="ORF">BK123_13220</name>
</gene>
<evidence type="ECO:0000313" key="3">
    <source>
        <dbReference type="EMBL" id="OME92836.1"/>
    </source>
</evidence>
<protein>
    <submittedName>
        <fullName evidence="3">Uncharacterized protein</fullName>
    </submittedName>
</protein>
<sequence>MKTNRSERKKFKKTILAATAIIGASTLLFQGFTQAATATEFKKTNTIPTSYSNYAAGSSQAVPNSLPKGYQKANYKIGAIDLEYYRNQKPTSKDMPKEEAAEIGARVLWEVFGLNLEGQVIEMGYEQPAESLPRSRWYADVLVNGKRSYSFSVDSVTGELFDIVHGRTLDKKVSVAFDPALDKNPQEYVALAKKLAEKYNVVHGPIKSVAYNGQGYSDNDPTISLDIKGEDGEIALMTFSRYDKALLGIGYNGSYKPSLEFSERLMKRVEEKAKELEKSVPPTNENEGSFLRVLDLD</sequence>
<evidence type="ECO:0000313" key="4">
    <source>
        <dbReference type="Proteomes" id="UP000187074"/>
    </source>
</evidence>
<dbReference type="OrthoDB" id="2034072at2"/>
<feature type="region of interest" description="Disordered" evidence="1">
    <location>
        <begin position="276"/>
        <end position="297"/>
    </location>
</feature>
<comment type="caution">
    <text evidence="3">The sequence shown here is derived from an EMBL/GenBank/DDBJ whole genome shotgun (WGS) entry which is preliminary data.</text>
</comment>
<feature type="chain" id="PRO_5012141699" evidence="2">
    <location>
        <begin position="36"/>
        <end position="297"/>
    </location>
</feature>
<dbReference type="RefSeq" id="WP_076322864.1">
    <property type="nucleotide sequence ID" value="NZ_MRTF01000004.1"/>
</dbReference>
<keyword evidence="2" id="KW-0732">Signal</keyword>
<evidence type="ECO:0000256" key="1">
    <source>
        <dbReference type="SAM" id="MobiDB-lite"/>
    </source>
</evidence>
<dbReference type="AlphaFoldDB" id="A0A1R1B1Z1"/>
<evidence type="ECO:0000256" key="2">
    <source>
        <dbReference type="SAM" id="SignalP"/>
    </source>
</evidence>